<dbReference type="CDD" id="cd17242">
    <property type="entry name" value="MobM_relaxase"/>
    <property type="match status" value="1"/>
</dbReference>
<dbReference type="Gene3D" id="3.30.930.30">
    <property type="match status" value="1"/>
</dbReference>
<dbReference type="RefSeq" id="WP_082037737.1">
    <property type="nucleotide sequence ID" value="NZ_VWSE01000003.1"/>
</dbReference>
<accession>A0A5N3R933</accession>
<keyword evidence="1" id="KW-0175">Coiled coil</keyword>
<evidence type="ECO:0000313" key="3">
    <source>
        <dbReference type="Proteomes" id="UP000326789"/>
    </source>
</evidence>
<reference evidence="2 3" key="1">
    <citation type="submission" date="2019-09" db="EMBL/GenBank/DDBJ databases">
        <title>Whole genome sequence of Vibrio fortis.</title>
        <authorList>
            <person name="Das S.K."/>
        </authorList>
    </citation>
    <scope>NUCLEOTIDE SEQUENCE [LARGE SCALE GENOMIC DNA]</scope>
    <source>
        <strain evidence="2 3">AN60</strain>
    </source>
</reference>
<name>A0A5N3R933_9VIBR</name>
<evidence type="ECO:0000313" key="2">
    <source>
        <dbReference type="EMBL" id="KAB0290065.1"/>
    </source>
</evidence>
<proteinExistence type="predicted"/>
<dbReference type="AlphaFoldDB" id="A0A5N3R933"/>
<dbReference type="Proteomes" id="UP000326789">
    <property type="component" value="Unassembled WGS sequence"/>
</dbReference>
<comment type="caution">
    <text evidence="2">The sequence shown here is derived from an EMBL/GenBank/DDBJ whole genome shotgun (WGS) entry which is preliminary data.</text>
</comment>
<dbReference type="EMBL" id="VWSE01000003">
    <property type="protein sequence ID" value="KAB0290065.1"/>
    <property type="molecule type" value="Genomic_DNA"/>
</dbReference>
<dbReference type="GO" id="GO:0003677">
    <property type="term" value="F:DNA binding"/>
    <property type="evidence" value="ECO:0007669"/>
    <property type="project" value="InterPro"/>
</dbReference>
<sequence length="357" mass="41732">MSGYQFLHVESYANTSTKKGKPSMQSVVNEAMREEGYCPHVEHPQRPQILFGVDPRTLPQVALNRSLLARDKLGRKIRKDAPMLLGGVISVESESSVDFKAFIKRSIEFLQKKYGKNLMSVILHLDETNPHLHYYSLPSVVDGVFSMSQIHDGIRGRNECKGGYSQKAHAYKEAMRKFQDEYYEEVGVKLGMTRLGPRVQRLTRKEWKAQQKQAQALIQQRKEANKRQRLLDKKEVRLSINERAIGLQEKELASINGTSFFSKKYEEKNRYLRKRLRKLQAQRDDSLSKIAEQSERIAYINQEVKTLTCQNISYQRKFSAMAYKLEMKDQFIQQLKLKTSNDYEKKYYRDQQYTCHP</sequence>
<dbReference type="Pfam" id="PF01076">
    <property type="entry name" value="Mob_Pre"/>
    <property type="match status" value="1"/>
</dbReference>
<feature type="coiled-coil region" evidence="1">
    <location>
        <begin position="262"/>
        <end position="296"/>
    </location>
</feature>
<feature type="coiled-coil region" evidence="1">
    <location>
        <begin position="207"/>
        <end position="234"/>
    </location>
</feature>
<gene>
    <name evidence="2" type="ORF">F2P58_03790</name>
</gene>
<organism evidence="2 3">
    <name type="scientific">Vibrio fortis</name>
    <dbReference type="NCBI Taxonomy" id="212667"/>
    <lineage>
        <taxon>Bacteria</taxon>
        <taxon>Pseudomonadati</taxon>
        <taxon>Pseudomonadota</taxon>
        <taxon>Gammaproteobacteria</taxon>
        <taxon>Vibrionales</taxon>
        <taxon>Vibrionaceae</taxon>
        <taxon>Vibrio</taxon>
    </lineage>
</organism>
<evidence type="ECO:0000256" key="1">
    <source>
        <dbReference type="SAM" id="Coils"/>
    </source>
</evidence>
<protein>
    <recommendedName>
        <fullName evidence="4">Recombinase</fullName>
    </recommendedName>
</protein>
<dbReference type="GO" id="GO:0006310">
    <property type="term" value="P:DNA recombination"/>
    <property type="evidence" value="ECO:0007669"/>
    <property type="project" value="InterPro"/>
</dbReference>
<dbReference type="InterPro" id="IPR001668">
    <property type="entry name" value="Mob_Pre"/>
</dbReference>
<evidence type="ECO:0008006" key="4">
    <source>
        <dbReference type="Google" id="ProtNLM"/>
    </source>
</evidence>